<name>A0AAI9FTN7_STEMA</name>
<dbReference type="EMBL" id="ABLOJW010000003">
    <property type="protein sequence ID" value="EKT4091255.1"/>
    <property type="molecule type" value="Genomic_DNA"/>
</dbReference>
<sequence>MAYVTLTQLAELPGALELSQVAGGRDERPVASELMDATLRGGDRSAFPPSEVAKADAALERIQEATRQADAIIDGYLARRYRLPLAKAVPLLAVWSRSITRYLLHPDRQTDERTDPIVRDYRDAIRLLQETAQEKFHLGIEDPTTSTGSAGEFIFHAGNKVFGREGRP</sequence>
<reference evidence="1" key="1">
    <citation type="submission" date="2022-07" db="EMBL/GenBank/DDBJ databases">
        <authorList>
            <consortium name="DAFM: The Division of Animal and Food Microbiology"/>
        </authorList>
    </citation>
    <scope>NUCLEOTIDE SEQUENCE</scope>
    <source>
        <strain evidence="1">19MO01SH01-2</strain>
    </source>
</reference>
<accession>A0AAI9FTN7</accession>
<dbReference type="InterPro" id="IPR009752">
    <property type="entry name" value="Phage_Mu_GpJ"/>
</dbReference>
<dbReference type="Pfam" id="PF07030">
    <property type="entry name" value="Phage_Mu_Gp36"/>
    <property type="match status" value="1"/>
</dbReference>
<dbReference type="AlphaFoldDB" id="A0AAI9FTN7"/>
<proteinExistence type="predicted"/>
<evidence type="ECO:0000313" key="1">
    <source>
        <dbReference type="EMBL" id="EKT4091255.1"/>
    </source>
</evidence>
<comment type="caution">
    <text evidence="1">The sequence shown here is derived from an EMBL/GenBank/DDBJ whole genome shotgun (WGS) entry which is preliminary data.</text>
</comment>
<organism evidence="1 2">
    <name type="scientific">Stenotrophomonas maltophilia</name>
    <name type="common">Pseudomonas maltophilia</name>
    <name type="synonym">Xanthomonas maltophilia</name>
    <dbReference type="NCBI Taxonomy" id="40324"/>
    <lineage>
        <taxon>Bacteria</taxon>
        <taxon>Pseudomonadati</taxon>
        <taxon>Pseudomonadota</taxon>
        <taxon>Gammaproteobacteria</taxon>
        <taxon>Lysobacterales</taxon>
        <taxon>Lysobacteraceae</taxon>
        <taxon>Stenotrophomonas</taxon>
        <taxon>Stenotrophomonas maltophilia group</taxon>
    </lineage>
</organism>
<dbReference type="Proteomes" id="UP001218208">
    <property type="component" value="Unassembled WGS sequence"/>
</dbReference>
<protein>
    <submittedName>
        <fullName evidence="1">DUF1320 domain-containing protein</fullName>
    </submittedName>
</protein>
<dbReference type="RefSeq" id="WP_180837798.1">
    <property type="nucleotide sequence ID" value="NZ_RATS01000021.1"/>
</dbReference>
<gene>
    <name evidence="1" type="ORF">QEG23_000735</name>
</gene>
<evidence type="ECO:0000313" key="2">
    <source>
        <dbReference type="Proteomes" id="UP001218208"/>
    </source>
</evidence>